<feature type="coiled-coil region" evidence="12">
    <location>
        <begin position="254"/>
        <end position="281"/>
    </location>
</feature>
<dbReference type="PANTHER" id="PTHR18937">
    <property type="entry name" value="STRUCTURAL MAINTENANCE OF CHROMOSOMES SMC FAMILY MEMBER"/>
    <property type="match status" value="1"/>
</dbReference>
<keyword evidence="16" id="KW-1185">Reference proteome</keyword>
<organism evidence="15 16">
    <name type="scientific">Babesia microti (strain RI)</name>
    <dbReference type="NCBI Taxonomy" id="1133968"/>
    <lineage>
        <taxon>Eukaryota</taxon>
        <taxon>Sar</taxon>
        <taxon>Alveolata</taxon>
        <taxon>Apicomplexa</taxon>
        <taxon>Aconoidasida</taxon>
        <taxon>Piroplasmida</taxon>
        <taxon>Babesiidae</taxon>
        <taxon>Babesia</taxon>
    </lineage>
</organism>
<dbReference type="Proteomes" id="UP000002899">
    <property type="component" value="Chromosome I"/>
</dbReference>
<evidence type="ECO:0000256" key="10">
    <source>
        <dbReference type="ARBA" id="ARBA00023306"/>
    </source>
</evidence>
<dbReference type="InterPro" id="IPR010935">
    <property type="entry name" value="SMC_hinge"/>
</dbReference>
<comment type="subcellular location">
    <subcellularLocation>
        <location evidence="1 11">Nucleus</location>
    </subcellularLocation>
</comment>
<dbReference type="GO" id="GO:0007076">
    <property type="term" value="P:mitotic chromosome condensation"/>
    <property type="evidence" value="ECO:0007669"/>
    <property type="project" value="TreeGrafter"/>
</dbReference>
<dbReference type="VEuPathDB" id="PiroplasmaDB:BMR1_01G02740"/>
<feature type="domain" description="SMC hinge" evidence="14">
    <location>
        <begin position="600"/>
        <end position="725"/>
    </location>
</feature>
<dbReference type="Gene3D" id="1.10.287.1490">
    <property type="match status" value="2"/>
</dbReference>
<dbReference type="GO" id="GO:0005524">
    <property type="term" value="F:ATP binding"/>
    <property type="evidence" value="ECO:0007669"/>
    <property type="project" value="UniProtKB-KW"/>
</dbReference>
<evidence type="ECO:0000256" key="9">
    <source>
        <dbReference type="ARBA" id="ARBA00023242"/>
    </source>
</evidence>
<feature type="coiled-coil region" evidence="12">
    <location>
        <begin position="773"/>
        <end position="879"/>
    </location>
</feature>
<evidence type="ECO:0000256" key="4">
    <source>
        <dbReference type="ARBA" id="ARBA00022741"/>
    </source>
</evidence>
<evidence type="ECO:0000256" key="3">
    <source>
        <dbReference type="ARBA" id="ARBA00022618"/>
    </source>
</evidence>
<name>A0A1N6LX03_BABMR</name>
<keyword evidence="5" id="KW-0498">Mitosis</keyword>
<dbReference type="Gene3D" id="3.40.50.300">
    <property type="entry name" value="P-loop containing nucleotide triphosphate hydrolases"/>
    <property type="match status" value="2"/>
</dbReference>
<protein>
    <recommendedName>
        <fullName evidence="11">Structural maintenance of chromosomes protein</fullName>
    </recommendedName>
</protein>
<dbReference type="GeneID" id="24423618"/>
<dbReference type="RefSeq" id="XP_021337511.1">
    <property type="nucleotide sequence ID" value="XM_021482922.1"/>
</dbReference>
<dbReference type="FunFam" id="3.40.50.300:FF:000481">
    <property type="entry name" value="Structural maintenance of chromosomes 4"/>
    <property type="match status" value="1"/>
</dbReference>
<evidence type="ECO:0000313" key="16">
    <source>
        <dbReference type="Proteomes" id="UP000002899"/>
    </source>
</evidence>
<feature type="coiled-coil region" evidence="12">
    <location>
        <begin position="909"/>
        <end position="1006"/>
    </location>
</feature>
<keyword evidence="10" id="KW-0131">Cell cycle</keyword>
<reference evidence="15 16" key="2">
    <citation type="journal article" date="2013" name="PLoS ONE">
        <title>Whole genome mapping and re-organization of the nuclear and mitochondrial genomes of Babesia microti isolates.</title>
        <authorList>
            <person name="Cornillot E."/>
            <person name="Dassouli A."/>
            <person name="Garg A."/>
            <person name="Pachikara N."/>
            <person name="Randazzo S."/>
            <person name="Depoix D."/>
            <person name="Carcy B."/>
            <person name="Delbecq S."/>
            <person name="Frutos R."/>
            <person name="Silva J.C."/>
            <person name="Sutton R."/>
            <person name="Krause P.J."/>
            <person name="Mamoun C.B."/>
        </authorList>
    </citation>
    <scope>NUCLEOTIDE SEQUENCE [LARGE SCALE GENOMIC DNA]</scope>
    <source>
        <strain evidence="15 16">RI</strain>
    </source>
</reference>
<dbReference type="Pfam" id="PF06470">
    <property type="entry name" value="SMC_hinge"/>
    <property type="match status" value="1"/>
</dbReference>
<reference evidence="15 16" key="3">
    <citation type="journal article" date="2016" name="Sci. Rep.">
        <title>Genome-wide diversity and gene expression profiling of Babesia microti isolates identify polymorphic genes that mediate host-pathogen interactions.</title>
        <authorList>
            <person name="Silva J.C."/>
            <person name="Cornillot E."/>
            <person name="McCracken C."/>
            <person name="Usmani-Brown S."/>
            <person name="Dwivedi A."/>
            <person name="Ifeonu O.O."/>
            <person name="Crabtree J."/>
            <person name="Gotia H.T."/>
            <person name="Virji A.Z."/>
            <person name="Reynes C."/>
            <person name="Colinge J."/>
            <person name="Kumar V."/>
            <person name="Lawres L."/>
            <person name="Pazzi J.E."/>
            <person name="Pablo J.V."/>
            <person name="Hung C."/>
            <person name="Brancato J."/>
            <person name="Kumari P."/>
            <person name="Orvis J."/>
            <person name="Tretina K."/>
            <person name="Chibucos M."/>
            <person name="Ott S."/>
            <person name="Sadzewicz L."/>
            <person name="Sengamalay N."/>
            <person name="Shetty A.C."/>
            <person name="Su Q."/>
            <person name="Tallon L."/>
            <person name="Fraser C.M."/>
            <person name="Frutos R."/>
            <person name="Molina D.M."/>
            <person name="Krause P.J."/>
            <person name="Ben Mamoun C."/>
        </authorList>
    </citation>
    <scope>NUCLEOTIDE SEQUENCE [LARGE SCALE GENOMIC DNA]</scope>
    <source>
        <strain evidence="15 16">RI</strain>
    </source>
</reference>
<keyword evidence="7 12" id="KW-0175">Coiled coil</keyword>
<gene>
    <name evidence="15" type="ORF">BMR1_01G02740</name>
</gene>
<dbReference type="KEGG" id="bmic:BMR1_01G02740"/>
<accession>A0A1N6LX03</accession>
<feature type="coiled-coil region" evidence="12">
    <location>
        <begin position="1072"/>
        <end position="1123"/>
    </location>
</feature>
<dbReference type="InterPro" id="IPR036277">
    <property type="entry name" value="SMC_hinge_sf"/>
</dbReference>
<dbReference type="InterPro" id="IPR003395">
    <property type="entry name" value="RecF/RecN/SMC_N"/>
</dbReference>
<evidence type="ECO:0000256" key="7">
    <source>
        <dbReference type="ARBA" id="ARBA00023054"/>
    </source>
</evidence>
<evidence type="ECO:0000256" key="5">
    <source>
        <dbReference type="ARBA" id="ARBA00022776"/>
    </source>
</evidence>
<feature type="coiled-coil region" evidence="12">
    <location>
        <begin position="314"/>
        <end position="460"/>
    </location>
</feature>
<keyword evidence="9 11" id="KW-0539">Nucleus</keyword>
<dbReference type="SUPFAM" id="SSF75553">
    <property type="entry name" value="Smc hinge domain"/>
    <property type="match status" value="1"/>
</dbReference>
<evidence type="ECO:0000256" key="11">
    <source>
        <dbReference type="PIRNR" id="PIRNR005719"/>
    </source>
</evidence>
<dbReference type="GO" id="GO:0051301">
    <property type="term" value="P:cell division"/>
    <property type="evidence" value="ECO:0007669"/>
    <property type="project" value="UniProtKB-KW"/>
</dbReference>
<evidence type="ECO:0000256" key="13">
    <source>
        <dbReference type="SAM" id="MobiDB-lite"/>
    </source>
</evidence>
<dbReference type="EMBL" id="FO082871">
    <property type="protein sequence ID" value="SIO73410.1"/>
    <property type="molecule type" value="Genomic_DNA"/>
</dbReference>
<evidence type="ECO:0000256" key="8">
    <source>
        <dbReference type="ARBA" id="ARBA00023067"/>
    </source>
</evidence>
<keyword evidence="4" id="KW-0547">Nucleotide-binding</keyword>
<dbReference type="Pfam" id="PF02463">
    <property type="entry name" value="SMC_N"/>
    <property type="match status" value="1"/>
</dbReference>
<keyword evidence="8" id="KW-0226">DNA condensation</keyword>
<dbReference type="InterPro" id="IPR027417">
    <property type="entry name" value="P-loop_NTPase"/>
</dbReference>
<proteinExistence type="inferred from homology"/>
<dbReference type="SMART" id="SM00968">
    <property type="entry name" value="SMC_hinge"/>
    <property type="match status" value="1"/>
</dbReference>
<dbReference type="GO" id="GO:0000796">
    <property type="term" value="C:condensin complex"/>
    <property type="evidence" value="ECO:0007669"/>
    <property type="project" value="TreeGrafter"/>
</dbReference>
<keyword evidence="6" id="KW-0067">ATP-binding</keyword>
<dbReference type="InterPro" id="IPR024704">
    <property type="entry name" value="SMC"/>
</dbReference>
<feature type="compositionally biased region" description="Low complexity" evidence="13">
    <location>
        <begin position="752"/>
        <end position="762"/>
    </location>
</feature>
<feature type="region of interest" description="Disordered" evidence="13">
    <location>
        <begin position="744"/>
        <end position="764"/>
    </location>
</feature>
<evidence type="ECO:0000259" key="14">
    <source>
        <dbReference type="SMART" id="SM00968"/>
    </source>
</evidence>
<evidence type="ECO:0000256" key="6">
    <source>
        <dbReference type="ARBA" id="ARBA00022840"/>
    </source>
</evidence>
<dbReference type="GO" id="GO:0005634">
    <property type="term" value="C:nucleus"/>
    <property type="evidence" value="ECO:0007669"/>
    <property type="project" value="UniProtKB-SubCell"/>
</dbReference>
<keyword evidence="3" id="KW-0132">Cell division</keyword>
<dbReference type="Gene3D" id="1.20.1060.20">
    <property type="match status" value="1"/>
</dbReference>
<evidence type="ECO:0000256" key="1">
    <source>
        <dbReference type="ARBA" id="ARBA00004123"/>
    </source>
</evidence>
<feature type="coiled-coil region" evidence="12">
    <location>
        <begin position="493"/>
        <end position="569"/>
    </location>
</feature>
<feature type="region of interest" description="Disordered" evidence="13">
    <location>
        <begin position="17"/>
        <end position="47"/>
    </location>
</feature>
<dbReference type="PIRSF" id="PIRSF005719">
    <property type="entry name" value="SMC"/>
    <property type="match status" value="1"/>
</dbReference>
<dbReference type="Gene3D" id="3.30.70.1620">
    <property type="match status" value="1"/>
</dbReference>
<dbReference type="SUPFAM" id="SSF52540">
    <property type="entry name" value="P-loop containing nucleoside triphosphate hydrolases"/>
    <property type="match status" value="1"/>
</dbReference>
<dbReference type="OrthoDB" id="5575062at2759"/>
<comment type="similarity">
    <text evidence="2">Belongs to the SMC family. SMC4 subfamily.</text>
</comment>
<evidence type="ECO:0000256" key="12">
    <source>
        <dbReference type="SAM" id="Coils"/>
    </source>
</evidence>
<dbReference type="PANTHER" id="PTHR18937:SF172">
    <property type="entry name" value="STRUCTURAL MAINTENANCE OF CHROMOSOMES PROTEIN"/>
    <property type="match status" value="1"/>
</dbReference>
<sequence>MDDELEVLDEIIFEQPTFRKPGKHPNSADIARENRKKSAPPPPVCVTDVDEVTSPGYTRRLIIERVVLYNFKSYGGTRIIGPYHKRFTSIIGPNGSGKSNVIDAMLFVFGFGARQMRFKNVAELIHNSAAYRNKNGGKPLDKMSVSIHFMEIIDKDPDKEEFEIVPGSELIITREAFQDSTSKYKINGSTSSKKQVVNALKDRHMDLENNRFLILQGEVEQISQMKPKGTKPDEEGLLEYLEDIIGTKQYLEPINEKTEEHSKLQDELQDKKSLYDVANKEIEDMISSKDKVDKYLETDKEMLKLEILVIHHTLVKMTEEKEAKTKELNKFEHDSKEHHKIIDDLTDHKKNLTAEMTKLENELESSENTFKDVKSKFQKLCARDEELRRHLNRDVTKIKEKTKTMENLKKKISDNEKTIVKNMEKIETMTKEIPSCEAALEQADKNLENIQNMLKDDIKTCTMALAEAEKSVAPLQSELDNIYKELSDLSTKRELMLQRTESTEKELKQIEESLSKVKCELADNNQKLKEAKVTLTQKKTTFHINKAKITELEEQLKEQRSAYKVLKIAYESQKLENEGMSNQNKQQSYINGLVNKGTLKGFFGKLCDLCTIDSKFEKALMVAGGAFMDHYVVETPEVASQIFDELRKMNLGRASVLALTVVEKSKGRFTAAMENGMEPIKGLTSTAKRLIDLIKPTEERFKICFFHAIGETIVTGNIEDAFTIGYNERKRVVTIEGELIEPDGRLCGGGSTSSKKTGSSAASKKEQINIKQVTDLETKLANLESEYTNVQKQIREYMMLEEEVDNKISMLKQLIDNDEASLAKYEKRKQSLLNQIKEISKCNSTAEIDSEIARVTKFKEAKEKDVKMLEKKVTSASNALKNVGGGKLKDAKAKYKSCEQNVTSKFEQIDSLKKSVTNSKADVERCKKQYEKLEKEILQHKENEEKINGEIDCIEKEAAKIKQFQDELANKIKINTESIAKHKAQIDEIEKQLSEFNLKLVEINHSLQDITKLLAQLDTNITNETGKGEKFAEKYKKSAELLLESIALTEEFRNIENEDVSVKIKKFDPAELVIEEIDIKKAQSQIEEKKKELEDMKVNLSVIGEFKNKLQELKKKFHELNRVKIHCKNVGDALETLCNKRKKEFLDGFAVIAAKLKEMYQAITFGGDAELELLDSTDPFTEGILFSVRPAKKSWKQIQNLSGGEKTLSSLALVFALHHYKPNPVYFMDEIDAALDFRNVGIIAQNIKNRTKNAQFIIISLRNQMFELCNRMIGIYKTFSVTKTVFIDPSKYDDIYDNVSGNEKKEVKK</sequence>
<evidence type="ECO:0000256" key="2">
    <source>
        <dbReference type="ARBA" id="ARBA00006005"/>
    </source>
</evidence>
<dbReference type="SUPFAM" id="SSF57997">
    <property type="entry name" value="Tropomyosin"/>
    <property type="match status" value="1"/>
</dbReference>
<dbReference type="GO" id="GO:0016887">
    <property type="term" value="F:ATP hydrolysis activity"/>
    <property type="evidence" value="ECO:0007669"/>
    <property type="project" value="InterPro"/>
</dbReference>
<evidence type="ECO:0000313" key="15">
    <source>
        <dbReference type="EMBL" id="SIO73410.1"/>
    </source>
</evidence>
<reference evidence="15 16" key="1">
    <citation type="journal article" date="2012" name="Nucleic Acids Res.">
        <title>Sequencing of the smallest Apicomplexan genome from the human pathogen Babesia microti.</title>
        <authorList>
            <person name="Cornillot E."/>
            <person name="Hadj-Kaddour K."/>
            <person name="Dassouli A."/>
            <person name="Noel B."/>
            <person name="Ranwez V."/>
            <person name="Vacherie B."/>
            <person name="Augagneur Y."/>
            <person name="Bres V."/>
            <person name="Duclos A."/>
            <person name="Randazzo S."/>
            <person name="Carcy B."/>
            <person name="Debierre-Grockiego F."/>
            <person name="Delbecq S."/>
            <person name="Moubri-Menage K."/>
            <person name="Shams-Eldin H."/>
            <person name="Usmani-Brown S."/>
            <person name="Bringaud F."/>
            <person name="Wincker P."/>
            <person name="Vivares C.P."/>
            <person name="Schwarz R.T."/>
            <person name="Schetters T.P."/>
            <person name="Krause P.J."/>
            <person name="Gorenflot A."/>
            <person name="Berry V."/>
            <person name="Barbe V."/>
            <person name="Ben Mamoun C."/>
        </authorList>
    </citation>
    <scope>NUCLEOTIDE SEQUENCE [LARGE SCALE GENOMIC DNA]</scope>
    <source>
        <strain evidence="15 16">RI</strain>
    </source>
</reference>